<dbReference type="Pfam" id="PF10503">
    <property type="entry name" value="Esterase_PHB"/>
    <property type="match status" value="1"/>
</dbReference>
<dbReference type="GO" id="GO:0045493">
    <property type="term" value="P:xylan catabolic process"/>
    <property type="evidence" value="ECO:0007669"/>
    <property type="project" value="UniProtKB-KW"/>
</dbReference>
<dbReference type="InterPro" id="IPR043595">
    <property type="entry name" value="FaeB/C/D"/>
</dbReference>
<evidence type="ECO:0000256" key="8">
    <source>
        <dbReference type="SAM" id="SignalP"/>
    </source>
</evidence>
<comment type="subcellular location">
    <subcellularLocation>
        <location evidence="1">Secreted</location>
    </subcellularLocation>
</comment>
<sequence precursor="true">MSRFRPAAAAAMVSSLLAFCVSACDEPGSDTGTLTTLPTEPAVGEVEAGEDAPTLLKPWAPPMMHSRTVEVEGTNRNYVLSLPAGARQREGLPVIFAFHGLGEEAVTMQRHTNLDVADAIVVYMQGVEKAWSPAPYAKTTADQDLAYVDAVRTQLIGEFDIDQSRVFAAGFSNGGGFAAFLGCRRPQDFTAVATVAAAQYEKVFEGCSSIPMKQIDFHGTDDEVIQYNGGFRHGSSYDSIEESTDGAAARNRCAAEPEETKVLDTVVEERWVDCDAGLEHYRIEGGHHVWPGGETDRSGIPKDFATHRLLKFFGIGLR</sequence>
<dbReference type="SUPFAM" id="SSF53474">
    <property type="entry name" value="alpha/beta-Hydrolases"/>
    <property type="match status" value="1"/>
</dbReference>
<evidence type="ECO:0000256" key="3">
    <source>
        <dbReference type="ARBA" id="ARBA00022651"/>
    </source>
</evidence>
<keyword evidence="4 8" id="KW-0732">Signal</keyword>
<evidence type="ECO:0000256" key="2">
    <source>
        <dbReference type="ARBA" id="ARBA00022525"/>
    </source>
</evidence>
<keyword evidence="3" id="KW-0858">Xylan degradation</keyword>
<dbReference type="RefSeq" id="WP_157731282.1">
    <property type="nucleotide sequence ID" value="NZ_CP019688.1"/>
</dbReference>
<organism evidence="9 10">
    <name type="scientific">Corynebacterium glaucum</name>
    <dbReference type="NCBI Taxonomy" id="187491"/>
    <lineage>
        <taxon>Bacteria</taxon>
        <taxon>Bacillati</taxon>
        <taxon>Actinomycetota</taxon>
        <taxon>Actinomycetes</taxon>
        <taxon>Mycobacteriales</taxon>
        <taxon>Corynebacteriaceae</taxon>
        <taxon>Corynebacterium</taxon>
    </lineage>
</organism>
<dbReference type="AlphaFoldDB" id="A0A1Q2HWJ2"/>
<evidence type="ECO:0000313" key="10">
    <source>
        <dbReference type="Proteomes" id="UP000217209"/>
    </source>
</evidence>
<keyword evidence="6" id="KW-0119">Carbohydrate metabolism</keyword>
<dbReference type="InterPro" id="IPR029058">
    <property type="entry name" value="AB_hydrolase_fold"/>
</dbReference>
<gene>
    <name evidence="9" type="ORF">CGLAU_06195</name>
</gene>
<dbReference type="KEGG" id="cgv:CGLAU_06195"/>
<feature type="signal peptide" evidence="8">
    <location>
        <begin position="1"/>
        <end position="23"/>
    </location>
</feature>
<accession>A0A1Q2HWJ2</accession>
<evidence type="ECO:0000256" key="4">
    <source>
        <dbReference type="ARBA" id="ARBA00022729"/>
    </source>
</evidence>
<dbReference type="EMBL" id="CP019688">
    <property type="protein sequence ID" value="AQQ15203.1"/>
    <property type="molecule type" value="Genomic_DNA"/>
</dbReference>
<evidence type="ECO:0000256" key="6">
    <source>
        <dbReference type="ARBA" id="ARBA00023277"/>
    </source>
</evidence>
<reference evidence="9 10" key="1">
    <citation type="submission" date="2016-12" db="EMBL/GenBank/DDBJ databases">
        <authorList>
            <person name="Song W.-J."/>
            <person name="Kurnit D.M."/>
        </authorList>
    </citation>
    <scope>NUCLEOTIDE SEQUENCE [LARGE SCALE GENOMIC DNA]</scope>
    <source>
        <strain evidence="9 10">DSM 30827</strain>
    </source>
</reference>
<evidence type="ECO:0000256" key="7">
    <source>
        <dbReference type="ARBA" id="ARBA00023326"/>
    </source>
</evidence>
<evidence type="ECO:0000313" key="9">
    <source>
        <dbReference type="EMBL" id="AQQ15203.1"/>
    </source>
</evidence>
<keyword evidence="2" id="KW-0964">Secreted</keyword>
<keyword evidence="5" id="KW-0378">Hydrolase</keyword>
<evidence type="ECO:0000256" key="5">
    <source>
        <dbReference type="ARBA" id="ARBA00022801"/>
    </source>
</evidence>
<keyword evidence="7" id="KW-0624">Polysaccharide degradation</keyword>
<dbReference type="PANTHER" id="PTHR38050">
    <property type="match status" value="1"/>
</dbReference>
<feature type="chain" id="PRO_5010315659" evidence="8">
    <location>
        <begin position="24"/>
        <end position="318"/>
    </location>
</feature>
<dbReference type="PANTHER" id="PTHR38050:SF2">
    <property type="entry name" value="FERULOYL ESTERASE C-RELATED"/>
    <property type="match status" value="1"/>
</dbReference>
<dbReference type="OrthoDB" id="9767239at2"/>
<dbReference type="GO" id="GO:0030600">
    <property type="term" value="F:feruloyl esterase activity"/>
    <property type="evidence" value="ECO:0007669"/>
    <property type="project" value="InterPro"/>
</dbReference>
<dbReference type="InterPro" id="IPR010126">
    <property type="entry name" value="Esterase_phb"/>
</dbReference>
<protein>
    <submittedName>
        <fullName evidence="9">Esterase PHB depolymerase</fullName>
    </submittedName>
</protein>
<keyword evidence="10" id="KW-1185">Reference proteome</keyword>
<proteinExistence type="predicted"/>
<dbReference type="GO" id="GO:0005576">
    <property type="term" value="C:extracellular region"/>
    <property type="evidence" value="ECO:0007669"/>
    <property type="project" value="UniProtKB-SubCell"/>
</dbReference>
<dbReference type="Proteomes" id="UP000217209">
    <property type="component" value="Chromosome"/>
</dbReference>
<dbReference type="Gene3D" id="3.40.50.1820">
    <property type="entry name" value="alpha/beta hydrolase"/>
    <property type="match status" value="1"/>
</dbReference>
<evidence type="ECO:0000256" key="1">
    <source>
        <dbReference type="ARBA" id="ARBA00004613"/>
    </source>
</evidence>
<name>A0A1Q2HWJ2_9CORY</name>